<gene>
    <name evidence="2" type="ORF">SVA_3202</name>
</gene>
<evidence type="ECO:0000313" key="2">
    <source>
        <dbReference type="EMBL" id="BAU49750.1"/>
    </source>
</evidence>
<dbReference type="PANTHER" id="PTHR36920:SF1">
    <property type="entry name" value="OUTER MEMBRANE PROTEIN W"/>
    <property type="match status" value="1"/>
</dbReference>
<reference evidence="2 3" key="1">
    <citation type="submission" date="2015-08" db="EMBL/GenBank/DDBJ databases">
        <title>Complete genome sequence of Sulfurifustis variabilis.</title>
        <authorList>
            <person name="Miura A."/>
            <person name="Kojima H."/>
            <person name="Fukui M."/>
        </authorList>
    </citation>
    <scope>NUCLEOTIDE SEQUENCE [LARGE SCALE GENOMIC DNA]</scope>
    <source>
        <strain evidence="3">skN76</strain>
    </source>
</reference>
<protein>
    <submittedName>
        <fullName evidence="2">Membrane protein</fullName>
    </submittedName>
</protein>
<dbReference type="Pfam" id="PF03922">
    <property type="entry name" value="OmpW"/>
    <property type="match status" value="1"/>
</dbReference>
<accession>A0A1C7AEX9</accession>
<feature type="signal peptide" evidence="1">
    <location>
        <begin position="1"/>
        <end position="23"/>
    </location>
</feature>
<dbReference type="GO" id="GO:0055085">
    <property type="term" value="P:transmembrane transport"/>
    <property type="evidence" value="ECO:0007669"/>
    <property type="project" value="TreeGrafter"/>
</dbReference>
<dbReference type="GO" id="GO:0019867">
    <property type="term" value="C:outer membrane"/>
    <property type="evidence" value="ECO:0007669"/>
    <property type="project" value="InterPro"/>
</dbReference>
<keyword evidence="3" id="KW-1185">Reference proteome</keyword>
<sequence>MISRPVAIIVATALMLSGTLAQAEQNWMVRGRILNVAPNDSSGEVSTLPGSGVEVDGDTTLELDFTYMFTRHVGVEFILGTSKHTLKGDGTIAALGEIGEARTLPPVVTLQYHFAPDGTGMRPYVGVGANYTKFYDESVTSSLEAALGPTKLEIDDSTGLAAQVGVDFPIGGRWLLNLDAKYIVMETEATLRSGGVSRRVDIDLNPWFLGFGLGTRF</sequence>
<feature type="chain" id="PRO_5008752424" evidence="1">
    <location>
        <begin position="24"/>
        <end position="217"/>
    </location>
</feature>
<dbReference type="RefSeq" id="WP_096462116.1">
    <property type="nucleotide sequence ID" value="NZ_AP014936.1"/>
</dbReference>
<proteinExistence type="predicted"/>
<dbReference type="AlphaFoldDB" id="A0A1C7AEX9"/>
<dbReference type="Proteomes" id="UP000218899">
    <property type="component" value="Chromosome"/>
</dbReference>
<dbReference type="SUPFAM" id="SSF56925">
    <property type="entry name" value="OMPA-like"/>
    <property type="match status" value="1"/>
</dbReference>
<dbReference type="EMBL" id="AP014936">
    <property type="protein sequence ID" value="BAU49750.1"/>
    <property type="molecule type" value="Genomic_DNA"/>
</dbReference>
<name>A0A1C7AEX9_9GAMM</name>
<evidence type="ECO:0000256" key="1">
    <source>
        <dbReference type="SAM" id="SignalP"/>
    </source>
</evidence>
<evidence type="ECO:0000313" key="3">
    <source>
        <dbReference type="Proteomes" id="UP000218899"/>
    </source>
</evidence>
<dbReference type="Gene3D" id="2.40.160.20">
    <property type="match status" value="1"/>
</dbReference>
<dbReference type="InterPro" id="IPR005618">
    <property type="entry name" value="OMPW"/>
</dbReference>
<dbReference type="OrthoDB" id="9807574at2"/>
<dbReference type="InterPro" id="IPR011250">
    <property type="entry name" value="OMP/PagP_B-barrel"/>
</dbReference>
<dbReference type="KEGG" id="sva:SVA_3202"/>
<keyword evidence="1" id="KW-0732">Signal</keyword>
<organism evidence="2 3">
    <name type="scientific">Sulfurifustis variabilis</name>
    <dbReference type="NCBI Taxonomy" id="1675686"/>
    <lineage>
        <taxon>Bacteria</taxon>
        <taxon>Pseudomonadati</taxon>
        <taxon>Pseudomonadota</taxon>
        <taxon>Gammaproteobacteria</taxon>
        <taxon>Acidiferrobacterales</taxon>
        <taxon>Acidiferrobacteraceae</taxon>
        <taxon>Sulfurifustis</taxon>
    </lineage>
</organism>
<dbReference type="PANTHER" id="PTHR36920">
    <property type="match status" value="1"/>
</dbReference>